<protein>
    <submittedName>
        <fullName evidence="1">Uncharacterized protein</fullName>
    </submittedName>
</protein>
<feature type="non-terminal residue" evidence="1">
    <location>
        <position position="178"/>
    </location>
</feature>
<reference evidence="1" key="1">
    <citation type="submission" date="2020-11" db="EMBL/GenBank/DDBJ databases">
        <authorList>
            <person name="Tran Van P."/>
        </authorList>
    </citation>
    <scope>NUCLEOTIDE SEQUENCE</scope>
</reference>
<dbReference type="EMBL" id="OC877305">
    <property type="protein sequence ID" value="CAD7639929.1"/>
    <property type="molecule type" value="Genomic_DNA"/>
</dbReference>
<evidence type="ECO:0000313" key="2">
    <source>
        <dbReference type="Proteomes" id="UP000759131"/>
    </source>
</evidence>
<sequence length="178" mass="20157">MTNIWAFSALITAACFSGGILTTIVRVKPKLINSIPDIMSTDMSVLIGNNSDLWHMYDREIGNDEHLPMDSLLKQIQPRVQFIDIENIKSVKLINGYHVNWEAIKLRQAVLTSTGKTVLKALVERGLTVRSDSRWDTSLELESVRGDDGTHVRTSDRRTDSSVRPIQFHAIQDLFTDY</sequence>
<dbReference type="AlphaFoldDB" id="A0A7R9LE01"/>
<name>A0A7R9LE01_9ACAR</name>
<dbReference type="EMBL" id="CAJPIZ010022730">
    <property type="protein sequence ID" value="CAG2118021.1"/>
    <property type="molecule type" value="Genomic_DNA"/>
</dbReference>
<evidence type="ECO:0000313" key="1">
    <source>
        <dbReference type="EMBL" id="CAD7639929.1"/>
    </source>
</evidence>
<proteinExistence type="predicted"/>
<organism evidence="1">
    <name type="scientific">Medioppia subpectinata</name>
    <dbReference type="NCBI Taxonomy" id="1979941"/>
    <lineage>
        <taxon>Eukaryota</taxon>
        <taxon>Metazoa</taxon>
        <taxon>Ecdysozoa</taxon>
        <taxon>Arthropoda</taxon>
        <taxon>Chelicerata</taxon>
        <taxon>Arachnida</taxon>
        <taxon>Acari</taxon>
        <taxon>Acariformes</taxon>
        <taxon>Sarcoptiformes</taxon>
        <taxon>Oribatida</taxon>
        <taxon>Brachypylina</taxon>
        <taxon>Oppioidea</taxon>
        <taxon>Oppiidae</taxon>
        <taxon>Medioppia</taxon>
    </lineage>
</organism>
<keyword evidence="2" id="KW-1185">Reference proteome</keyword>
<gene>
    <name evidence="1" type="ORF">OSB1V03_LOCUS17973</name>
</gene>
<dbReference type="Proteomes" id="UP000759131">
    <property type="component" value="Unassembled WGS sequence"/>
</dbReference>
<accession>A0A7R9LE01</accession>